<feature type="domain" description="HTH tetR-type" evidence="3">
    <location>
        <begin position="12"/>
        <end position="72"/>
    </location>
</feature>
<dbReference type="RefSeq" id="WP_168937813.1">
    <property type="nucleotide sequence ID" value="NZ_JABAGA010000003.1"/>
</dbReference>
<evidence type="ECO:0000256" key="1">
    <source>
        <dbReference type="ARBA" id="ARBA00023125"/>
    </source>
</evidence>
<keyword evidence="7" id="KW-1185">Reference proteome</keyword>
<evidence type="ECO:0000313" key="5">
    <source>
        <dbReference type="EMBL" id="NMF09391.1"/>
    </source>
</evidence>
<gene>
    <name evidence="5" type="ORF">HF852_07245</name>
    <name evidence="4" type="ORF">VVR64_00705</name>
</gene>
<reference evidence="4 7" key="2">
    <citation type="journal article" date="2024" name="Fungal Genet. Biol.">
        <title>The porcine skin microbiome exhibits broad fungal antagonism.</title>
        <authorList>
            <person name="De La Cruz K.F."/>
            <person name="Townsend E.C."/>
            <person name="Alex Cheong J.Z."/>
            <person name="Salamzade R."/>
            <person name="Liu A."/>
            <person name="Sandstrom S."/>
            <person name="Davila E."/>
            <person name="Huang L."/>
            <person name="Xu K.H."/>
            <person name="Wu S.Y."/>
            <person name="Meudt J.J."/>
            <person name="Shanmuganayagam D."/>
            <person name="Gibson A.L.F."/>
            <person name="Kalan L.R."/>
        </authorList>
    </citation>
    <scope>NUCLEOTIDE SEQUENCE [LARGE SCALE GENOMIC DNA]</scope>
    <source>
        <strain evidence="4 7">LK2569</strain>
    </source>
</reference>
<dbReference type="EMBL" id="JABAGA010000003">
    <property type="protein sequence ID" value="NMF09391.1"/>
    <property type="molecule type" value="Genomic_DNA"/>
</dbReference>
<protein>
    <submittedName>
        <fullName evidence="4">TetR family transcriptional regulator</fullName>
    </submittedName>
    <submittedName>
        <fullName evidence="5">TetR/AcrR family transcriptional regulator</fullName>
    </submittedName>
</protein>
<reference evidence="4" key="3">
    <citation type="submission" date="2024-01" db="EMBL/GenBank/DDBJ databases">
        <authorList>
            <person name="De La Cruz K.F."/>
            <person name="Townsend E.C."/>
            <person name="Salamzade R."/>
            <person name="Kalan L.R."/>
        </authorList>
    </citation>
    <scope>NUCLEOTIDE SEQUENCE</scope>
    <source>
        <strain evidence="4">LK2569</strain>
    </source>
</reference>
<organism evidence="5 6">
    <name type="scientific">Corynebacterium xerosis</name>
    <dbReference type="NCBI Taxonomy" id="1725"/>
    <lineage>
        <taxon>Bacteria</taxon>
        <taxon>Bacillati</taxon>
        <taxon>Actinomycetota</taxon>
        <taxon>Actinomycetes</taxon>
        <taxon>Mycobacteriales</taxon>
        <taxon>Corynebacteriaceae</taxon>
        <taxon>Corynebacterium</taxon>
    </lineage>
</organism>
<reference evidence="5 6" key="1">
    <citation type="submission" date="2020-04" db="EMBL/GenBank/DDBJ databases">
        <authorList>
            <person name="Hitch T.C.A."/>
            <person name="Wylensek D."/>
            <person name="Clavel T."/>
        </authorList>
    </citation>
    <scope>NUCLEOTIDE SEQUENCE [LARGE SCALE GENOMIC DNA]</scope>
    <source>
        <strain evidence="5 6">BL-383-APC-2I</strain>
    </source>
</reference>
<sequence>MGAELTSRVPAIERRASLVRAALDIALEEGVAAVTTRSVCARANAHLGVFHYCFSGKGELLDLMYGETVSMLLGKFEEENVDTVSDFLRVVLKLLVDEWEHVYILNELVIFSSRVKQEGDQGMAALRYFEAFIEGTEFQLERCAERGGFRWAPNVRTPARIIVHSLFGVATARIIGAELDAGSFEFEETMNTYLSMLEALQVPN</sequence>
<dbReference type="PROSITE" id="PS50977">
    <property type="entry name" value="HTH_TETR_2"/>
    <property type="match status" value="1"/>
</dbReference>
<evidence type="ECO:0000313" key="6">
    <source>
        <dbReference type="Proteomes" id="UP000589552"/>
    </source>
</evidence>
<dbReference type="Gene3D" id="1.10.357.10">
    <property type="entry name" value="Tetracycline Repressor, domain 2"/>
    <property type="match status" value="1"/>
</dbReference>
<dbReference type="SUPFAM" id="SSF46689">
    <property type="entry name" value="Homeodomain-like"/>
    <property type="match status" value="1"/>
</dbReference>
<dbReference type="InterPro" id="IPR001647">
    <property type="entry name" value="HTH_TetR"/>
</dbReference>
<feature type="DNA-binding region" description="H-T-H motif" evidence="2">
    <location>
        <begin position="35"/>
        <end position="54"/>
    </location>
</feature>
<evidence type="ECO:0000259" key="3">
    <source>
        <dbReference type="PROSITE" id="PS50977"/>
    </source>
</evidence>
<keyword evidence="1 2" id="KW-0238">DNA-binding</keyword>
<dbReference type="Proteomes" id="UP001558353">
    <property type="component" value="Unassembled WGS sequence"/>
</dbReference>
<accession>A0A7X9XTR3</accession>
<evidence type="ECO:0000313" key="4">
    <source>
        <dbReference type="EMBL" id="MEX3527593.1"/>
    </source>
</evidence>
<proteinExistence type="predicted"/>
<dbReference type="EMBL" id="JAYWMA010000001">
    <property type="protein sequence ID" value="MEX3527593.1"/>
    <property type="molecule type" value="Genomic_DNA"/>
</dbReference>
<dbReference type="Proteomes" id="UP000589552">
    <property type="component" value="Unassembled WGS sequence"/>
</dbReference>
<comment type="caution">
    <text evidence="5">The sequence shown here is derived from an EMBL/GenBank/DDBJ whole genome shotgun (WGS) entry which is preliminary data.</text>
</comment>
<evidence type="ECO:0000256" key="2">
    <source>
        <dbReference type="PROSITE-ProRule" id="PRU00335"/>
    </source>
</evidence>
<evidence type="ECO:0000313" key="7">
    <source>
        <dbReference type="Proteomes" id="UP001558353"/>
    </source>
</evidence>
<name>A0A7X9XTR3_9CORY</name>
<dbReference type="GO" id="GO:0003677">
    <property type="term" value="F:DNA binding"/>
    <property type="evidence" value="ECO:0007669"/>
    <property type="project" value="UniProtKB-UniRule"/>
</dbReference>
<dbReference type="AlphaFoldDB" id="A0A7X9XTR3"/>
<dbReference type="InterPro" id="IPR009057">
    <property type="entry name" value="Homeodomain-like_sf"/>
</dbReference>